<dbReference type="SUPFAM" id="SSF54768">
    <property type="entry name" value="dsRNA-binding domain-like"/>
    <property type="match status" value="1"/>
</dbReference>
<dbReference type="GO" id="GO:0006396">
    <property type="term" value="P:RNA processing"/>
    <property type="evidence" value="ECO:0007669"/>
    <property type="project" value="InterPro"/>
</dbReference>
<dbReference type="InterPro" id="IPR000999">
    <property type="entry name" value="RNase_III_dom"/>
</dbReference>
<dbReference type="Gene3D" id="1.10.1520.10">
    <property type="entry name" value="Ribonuclease III domain"/>
    <property type="match status" value="1"/>
</dbReference>
<evidence type="ECO:0000256" key="1">
    <source>
        <dbReference type="ARBA" id="ARBA00022801"/>
    </source>
</evidence>
<dbReference type="SMART" id="SM00535">
    <property type="entry name" value="RIBOc"/>
    <property type="match status" value="1"/>
</dbReference>
<dbReference type="VEuPathDB" id="FungiDB:AeMF1_009161"/>
<accession>A0A6G0WKC3</accession>
<dbReference type="SUPFAM" id="SSF69065">
    <property type="entry name" value="RNase III domain-like"/>
    <property type="match status" value="1"/>
</dbReference>
<dbReference type="Proteomes" id="UP000481153">
    <property type="component" value="Unassembled WGS sequence"/>
</dbReference>
<dbReference type="PROSITE" id="PS50142">
    <property type="entry name" value="RNASE_3_2"/>
    <property type="match status" value="1"/>
</dbReference>
<sequence length="289" mass="32583">MKRSINIKDMHDQLLDSQQILHPSTNPDWQIVTQAHFKKYASMPSDWIETLDKLQTLLDWRFQNVLLLQCALTHFSRFPAHAIDRFPSNRVSNRSLEWLGDSVLGSCVALYLFQAYPLAQEGQLTLLRSVVVRNSNLAHVASQWDLASAMLLGSSIENLYPEDSSNRASMMETIHANAIEGLIGAVALDQGIARAIEFTNTRVLPGAVAMALQSDSDDVNPMGELETRARLSNRQLRFEKETGNQEHRITLFVDGKRFTSTTGRNFKTAQRTLAVQALQMWDDLDKQSP</sequence>
<evidence type="ECO:0000313" key="3">
    <source>
        <dbReference type="EMBL" id="KAF0727686.1"/>
    </source>
</evidence>
<keyword evidence="4" id="KW-1185">Reference proteome</keyword>
<dbReference type="PANTHER" id="PTHR14950:SF37">
    <property type="entry name" value="ENDORIBONUCLEASE DICER"/>
    <property type="match status" value="1"/>
</dbReference>
<dbReference type="PANTHER" id="PTHR14950">
    <property type="entry name" value="DICER-RELATED"/>
    <property type="match status" value="1"/>
</dbReference>
<name>A0A6G0WKC3_9STRA</name>
<protein>
    <recommendedName>
        <fullName evidence="2">RNase III domain-containing protein</fullName>
    </recommendedName>
</protein>
<proteinExistence type="predicted"/>
<dbReference type="CDD" id="cd00593">
    <property type="entry name" value="RIBOc"/>
    <property type="match status" value="1"/>
</dbReference>
<reference evidence="3 4" key="1">
    <citation type="submission" date="2019-07" db="EMBL/GenBank/DDBJ databases">
        <title>Genomics analysis of Aphanomyces spp. identifies a new class of oomycete effector associated with host adaptation.</title>
        <authorList>
            <person name="Gaulin E."/>
        </authorList>
    </citation>
    <scope>NUCLEOTIDE SEQUENCE [LARGE SCALE GENOMIC DNA]</scope>
    <source>
        <strain evidence="3 4">ATCC 201684</strain>
    </source>
</reference>
<dbReference type="GO" id="GO:0004525">
    <property type="term" value="F:ribonuclease III activity"/>
    <property type="evidence" value="ECO:0007669"/>
    <property type="project" value="InterPro"/>
</dbReference>
<keyword evidence="1" id="KW-0378">Hydrolase</keyword>
<gene>
    <name evidence="3" type="ORF">Ae201684_014311</name>
</gene>
<dbReference type="Pfam" id="PF14622">
    <property type="entry name" value="Ribonucleas_3_3"/>
    <property type="match status" value="1"/>
</dbReference>
<evidence type="ECO:0000313" key="4">
    <source>
        <dbReference type="Proteomes" id="UP000481153"/>
    </source>
</evidence>
<evidence type="ECO:0000259" key="2">
    <source>
        <dbReference type="PROSITE" id="PS50142"/>
    </source>
</evidence>
<dbReference type="AlphaFoldDB" id="A0A6G0WKC3"/>
<feature type="domain" description="RNase III" evidence="2">
    <location>
        <begin position="51"/>
        <end position="191"/>
    </location>
</feature>
<dbReference type="EMBL" id="VJMJ01000191">
    <property type="protein sequence ID" value="KAF0727686.1"/>
    <property type="molecule type" value="Genomic_DNA"/>
</dbReference>
<dbReference type="InterPro" id="IPR036389">
    <property type="entry name" value="RNase_III_sf"/>
</dbReference>
<organism evidence="3 4">
    <name type="scientific">Aphanomyces euteiches</name>
    <dbReference type="NCBI Taxonomy" id="100861"/>
    <lineage>
        <taxon>Eukaryota</taxon>
        <taxon>Sar</taxon>
        <taxon>Stramenopiles</taxon>
        <taxon>Oomycota</taxon>
        <taxon>Saprolegniomycetes</taxon>
        <taxon>Saprolegniales</taxon>
        <taxon>Verrucalvaceae</taxon>
        <taxon>Aphanomyces</taxon>
    </lineage>
</organism>
<comment type="caution">
    <text evidence="3">The sequence shown here is derived from an EMBL/GenBank/DDBJ whole genome shotgun (WGS) entry which is preliminary data.</text>
</comment>